<dbReference type="SMART" id="SM00267">
    <property type="entry name" value="GGDEF"/>
    <property type="match status" value="1"/>
</dbReference>
<dbReference type="InterPro" id="IPR043128">
    <property type="entry name" value="Rev_trsase/Diguanyl_cyclase"/>
</dbReference>
<dbReference type="PROSITE" id="PS50887">
    <property type="entry name" value="GGDEF"/>
    <property type="match status" value="1"/>
</dbReference>
<protein>
    <recommendedName>
        <fullName evidence="2">GGDEF domain-containing protein</fullName>
    </recommendedName>
</protein>
<dbReference type="AlphaFoldDB" id="A0A0G0JHA1"/>
<sequence length="468" mass="54322">MPGEVPFEFGKFKGSENEKTREIMSSPRAYVRKEFFDLYPTDEELRPNESDRALRKKIIKNFENILVKNLVRDTVGNHELVLEEGSALDLGLTEEELFFLKDRLLLSGKEIVDGVEVEVDFDAELLQIQEEINNLRRDKIDGEYQRIENLAEIIEQITASVSLQPVLVNHEKHKIKANRNNYLQEAIEQTKEEAKRLKDELTGALSMSGFEFFYYEDLDSLNVDQEKNEVLLVVFFDIDFFKKMNDTIGHDAADEILKDIVKQLSGLAEGGSSLRKSDRICRRSGDEFMVSARLPKNEVGKFVEKIKTIINNQVKHPGWKDAVKVTGGYLTIPQGEQPNFEQVREKVDRTAIYQKVVGKGEFKMYSERDIAPDISTEERRTEWAERIVKNEYYREIGPHEVAISRLRSILDDSEVVDEMEEGRLLELKRELAEHEESLRLIETEMKTKIERVAIRLRQEARKLEKPHL</sequence>
<evidence type="ECO:0000313" key="3">
    <source>
        <dbReference type="EMBL" id="KKQ27496.1"/>
    </source>
</evidence>
<evidence type="ECO:0000256" key="1">
    <source>
        <dbReference type="SAM" id="Coils"/>
    </source>
</evidence>
<dbReference type="Pfam" id="PF00990">
    <property type="entry name" value="GGDEF"/>
    <property type="match status" value="1"/>
</dbReference>
<name>A0A0G0JHA1_9BACT</name>
<evidence type="ECO:0000259" key="2">
    <source>
        <dbReference type="PROSITE" id="PS50887"/>
    </source>
</evidence>
<comment type="caution">
    <text evidence="3">The sequence shown here is derived from an EMBL/GenBank/DDBJ whole genome shotgun (WGS) entry which is preliminary data.</text>
</comment>
<dbReference type="GO" id="GO:0052621">
    <property type="term" value="F:diguanylate cyclase activity"/>
    <property type="evidence" value="ECO:0007669"/>
    <property type="project" value="TreeGrafter"/>
</dbReference>
<feature type="domain" description="GGDEF" evidence="2">
    <location>
        <begin position="229"/>
        <end position="367"/>
    </location>
</feature>
<dbReference type="InterPro" id="IPR000160">
    <property type="entry name" value="GGDEF_dom"/>
</dbReference>
<keyword evidence="1" id="KW-0175">Coiled coil</keyword>
<accession>A0A0G0JHA1</accession>
<dbReference type="Proteomes" id="UP000034849">
    <property type="component" value="Unassembled WGS sequence"/>
</dbReference>
<dbReference type="CDD" id="cd01949">
    <property type="entry name" value="GGDEF"/>
    <property type="match status" value="1"/>
</dbReference>
<reference evidence="3 4" key="1">
    <citation type="journal article" date="2015" name="Nature">
        <title>rRNA introns, odd ribosomes, and small enigmatic genomes across a large radiation of phyla.</title>
        <authorList>
            <person name="Brown C.T."/>
            <person name="Hug L.A."/>
            <person name="Thomas B.C."/>
            <person name="Sharon I."/>
            <person name="Castelle C.J."/>
            <person name="Singh A."/>
            <person name="Wilkins M.J."/>
            <person name="Williams K.H."/>
            <person name="Banfield J.F."/>
        </authorList>
    </citation>
    <scope>NUCLEOTIDE SEQUENCE [LARGE SCALE GENOMIC DNA]</scope>
</reference>
<proteinExistence type="predicted"/>
<dbReference type="STRING" id="1619046.US42_C0008G0007"/>
<dbReference type="InterPro" id="IPR029787">
    <property type="entry name" value="Nucleotide_cyclase"/>
</dbReference>
<dbReference type="SUPFAM" id="SSF55073">
    <property type="entry name" value="Nucleotide cyclase"/>
    <property type="match status" value="1"/>
</dbReference>
<dbReference type="EMBL" id="LBSX01000008">
    <property type="protein sequence ID" value="KKQ27496.1"/>
    <property type="molecule type" value="Genomic_DNA"/>
</dbReference>
<dbReference type="Gene3D" id="3.30.70.270">
    <property type="match status" value="1"/>
</dbReference>
<dbReference type="InterPro" id="IPR050469">
    <property type="entry name" value="Diguanylate_Cyclase"/>
</dbReference>
<dbReference type="NCBIfam" id="TIGR00254">
    <property type="entry name" value="GGDEF"/>
    <property type="match status" value="1"/>
</dbReference>
<feature type="coiled-coil region" evidence="1">
    <location>
        <begin position="417"/>
        <end position="451"/>
    </location>
</feature>
<dbReference type="PANTHER" id="PTHR45138">
    <property type="entry name" value="REGULATORY COMPONENTS OF SENSORY TRANSDUCTION SYSTEM"/>
    <property type="match status" value="1"/>
</dbReference>
<feature type="coiled-coil region" evidence="1">
    <location>
        <begin position="180"/>
        <end position="207"/>
    </location>
</feature>
<dbReference type="PANTHER" id="PTHR45138:SF9">
    <property type="entry name" value="DIGUANYLATE CYCLASE DGCM-RELATED"/>
    <property type="match status" value="1"/>
</dbReference>
<organism evidence="3 4">
    <name type="scientific">Candidatus Magasanikbacteria bacterium GW2011_GWC2_37_14</name>
    <dbReference type="NCBI Taxonomy" id="1619046"/>
    <lineage>
        <taxon>Bacteria</taxon>
        <taxon>Candidatus Magasanikiibacteriota</taxon>
    </lineage>
</organism>
<gene>
    <name evidence="3" type="ORF">US42_C0008G0007</name>
</gene>
<evidence type="ECO:0000313" key="4">
    <source>
        <dbReference type="Proteomes" id="UP000034849"/>
    </source>
</evidence>